<evidence type="ECO:0000313" key="6">
    <source>
        <dbReference type="Proteomes" id="UP000199318"/>
    </source>
</evidence>
<evidence type="ECO:0000256" key="2">
    <source>
        <dbReference type="SAM" id="MobiDB-lite"/>
    </source>
</evidence>
<dbReference type="GO" id="GO:0009254">
    <property type="term" value="P:peptidoglycan turnover"/>
    <property type="evidence" value="ECO:0007669"/>
    <property type="project" value="InterPro"/>
</dbReference>
<dbReference type="PANTHER" id="PTHR39160:SF4">
    <property type="entry name" value="RESUSCITATION-PROMOTING FACTOR RPFB"/>
    <property type="match status" value="1"/>
</dbReference>
<dbReference type="InterPro" id="IPR059180">
    <property type="entry name" value="3D_YorM"/>
</dbReference>
<protein>
    <submittedName>
        <fullName evidence="5">Uncharacterized conserved protein YabE, contains G5 and tandem DUF348 domains</fullName>
    </submittedName>
</protein>
<dbReference type="SMART" id="SM01208">
    <property type="entry name" value="G5"/>
    <property type="match status" value="1"/>
</dbReference>
<dbReference type="GO" id="GO:0004553">
    <property type="term" value="F:hydrolase activity, hydrolyzing O-glycosyl compounds"/>
    <property type="evidence" value="ECO:0007669"/>
    <property type="project" value="InterPro"/>
</dbReference>
<feature type="region of interest" description="Disordered" evidence="2">
    <location>
        <begin position="228"/>
        <end position="319"/>
    </location>
</feature>
<dbReference type="STRING" id="1464123.SAMN05444126_12318"/>
<sequence length="413" mass="44790">MNQWTERFTDRHVLRRMAVSSAGFLMLAGLVAFVIFEVTKTEVTVEKNGEEVTAYTHASTVEEALEEQRIDIGEHDQINPEKDEAVQNNMTITYTQANQVFVERGGEQETVHSTADNVAELLEELGIEASERDAVEPSKNAELEDGMNVSYAEAFPVKLSDGGEEEEKAWTTETTVEEFLAEKNVELGDEDRVEPSKDVTLDEETEVNVVRVETVTDVVTEKKGYATVTENDSSLTEGEEEVEKSGRKGEVEKQYEVVKENGEEVSRELVEETTVEESRDRVVAVGTGSNSETVSRGSSSTSSSSNSDSSSDQSSSGGEWRSFEATAYTANCTGCSGTTRTGLDLQANPGADVIAVDPSVIPLGSTVEVKGRGTFTAADTGGAINGRKIDIFMPDQGAAESFGRQSVKVRVLD</sequence>
<dbReference type="InterPro" id="IPR010611">
    <property type="entry name" value="3D_dom"/>
</dbReference>
<reference evidence="6" key="1">
    <citation type="submission" date="2016-10" db="EMBL/GenBank/DDBJ databases">
        <authorList>
            <person name="de Groot N.N."/>
        </authorList>
    </citation>
    <scope>NUCLEOTIDE SEQUENCE [LARGE SCALE GENOMIC DNA]</scope>
    <source>
        <strain evidence="6">10nlg</strain>
    </source>
</reference>
<evidence type="ECO:0000256" key="3">
    <source>
        <dbReference type="SAM" id="Phobius"/>
    </source>
</evidence>
<keyword evidence="3" id="KW-0812">Transmembrane</keyword>
<proteinExistence type="predicted"/>
<dbReference type="Gene3D" id="2.20.230.10">
    <property type="entry name" value="Resuscitation-promoting factor rpfb"/>
    <property type="match status" value="1"/>
</dbReference>
<feature type="compositionally biased region" description="Low complexity" evidence="2">
    <location>
        <begin position="288"/>
        <end position="319"/>
    </location>
</feature>
<evidence type="ECO:0000259" key="4">
    <source>
        <dbReference type="PROSITE" id="PS51109"/>
    </source>
</evidence>
<keyword evidence="3" id="KW-0472">Membrane</keyword>
<evidence type="ECO:0000256" key="1">
    <source>
        <dbReference type="ARBA" id="ARBA00022729"/>
    </source>
</evidence>
<dbReference type="InterPro" id="IPR011098">
    <property type="entry name" value="G5_dom"/>
</dbReference>
<organism evidence="5 6">
    <name type="scientific">Salisediminibacterium halotolerans</name>
    <dbReference type="NCBI Taxonomy" id="517425"/>
    <lineage>
        <taxon>Bacteria</taxon>
        <taxon>Bacillati</taxon>
        <taxon>Bacillota</taxon>
        <taxon>Bacilli</taxon>
        <taxon>Bacillales</taxon>
        <taxon>Bacillaceae</taxon>
        <taxon>Salisediminibacterium</taxon>
    </lineage>
</organism>
<dbReference type="Pfam" id="PF07501">
    <property type="entry name" value="G5"/>
    <property type="match status" value="1"/>
</dbReference>
<dbReference type="PANTHER" id="PTHR39160">
    <property type="entry name" value="CELL WALL-BINDING PROTEIN YOCH"/>
    <property type="match status" value="1"/>
</dbReference>
<dbReference type="RefSeq" id="WP_093074014.1">
    <property type="nucleotide sequence ID" value="NZ_BJVE01000008.1"/>
</dbReference>
<evidence type="ECO:0000313" key="5">
    <source>
        <dbReference type="EMBL" id="SES24194.1"/>
    </source>
</evidence>
<dbReference type="Pfam" id="PF06725">
    <property type="entry name" value="3D"/>
    <property type="match status" value="1"/>
</dbReference>
<dbReference type="InterPro" id="IPR007137">
    <property type="entry name" value="DUF348"/>
</dbReference>
<dbReference type="Gene3D" id="2.40.40.10">
    <property type="entry name" value="RlpA-like domain"/>
    <property type="match status" value="1"/>
</dbReference>
<dbReference type="OrthoDB" id="9798935at2"/>
<dbReference type="InterPro" id="IPR051933">
    <property type="entry name" value="Resuscitation_pf_RpfB"/>
</dbReference>
<feature type="compositionally biased region" description="Basic and acidic residues" evidence="2">
    <location>
        <begin position="243"/>
        <end position="282"/>
    </location>
</feature>
<dbReference type="EMBL" id="FOGV01000023">
    <property type="protein sequence ID" value="SES24194.1"/>
    <property type="molecule type" value="Genomic_DNA"/>
</dbReference>
<comment type="caution">
    <text evidence="5">The sequence shown here is derived from an EMBL/GenBank/DDBJ whole genome shotgun (WGS) entry which is preliminary data.</text>
</comment>
<dbReference type="Pfam" id="PF03990">
    <property type="entry name" value="DUF348"/>
    <property type="match status" value="3"/>
</dbReference>
<keyword evidence="1" id="KW-0732">Signal</keyword>
<dbReference type="CDD" id="cd14667">
    <property type="entry name" value="3D_containing_proteins"/>
    <property type="match status" value="1"/>
</dbReference>
<feature type="domain" description="G5" evidence="4">
    <location>
        <begin position="209"/>
        <end position="289"/>
    </location>
</feature>
<feature type="transmembrane region" description="Helical" evidence="3">
    <location>
        <begin position="17"/>
        <end position="36"/>
    </location>
</feature>
<dbReference type="PROSITE" id="PS51109">
    <property type="entry name" value="G5"/>
    <property type="match status" value="1"/>
</dbReference>
<dbReference type="GO" id="GO:0019867">
    <property type="term" value="C:outer membrane"/>
    <property type="evidence" value="ECO:0007669"/>
    <property type="project" value="InterPro"/>
</dbReference>
<dbReference type="AlphaFoldDB" id="A0A1H9VRN9"/>
<gene>
    <name evidence="5" type="ORF">SAMN05444126_12318</name>
</gene>
<dbReference type="Proteomes" id="UP000199318">
    <property type="component" value="Unassembled WGS sequence"/>
</dbReference>
<dbReference type="SUPFAM" id="SSF50685">
    <property type="entry name" value="Barwin-like endoglucanases"/>
    <property type="match status" value="1"/>
</dbReference>
<keyword evidence="6" id="KW-1185">Reference proteome</keyword>
<name>A0A1H9VRN9_9BACI</name>
<dbReference type="InterPro" id="IPR036908">
    <property type="entry name" value="RlpA-like_sf"/>
</dbReference>
<keyword evidence="3" id="KW-1133">Transmembrane helix</keyword>
<accession>A0A1H9VRN9</accession>